<evidence type="ECO:0000256" key="1">
    <source>
        <dbReference type="SAM" id="MobiDB-lite"/>
    </source>
</evidence>
<feature type="compositionally biased region" description="Acidic residues" evidence="1">
    <location>
        <begin position="176"/>
        <end position="193"/>
    </location>
</feature>
<organism evidence="2 3">
    <name type="scientific">Guyanagaster necrorhizus</name>
    <dbReference type="NCBI Taxonomy" id="856835"/>
    <lineage>
        <taxon>Eukaryota</taxon>
        <taxon>Fungi</taxon>
        <taxon>Dikarya</taxon>
        <taxon>Basidiomycota</taxon>
        <taxon>Agaricomycotina</taxon>
        <taxon>Agaricomycetes</taxon>
        <taxon>Agaricomycetidae</taxon>
        <taxon>Agaricales</taxon>
        <taxon>Marasmiineae</taxon>
        <taxon>Physalacriaceae</taxon>
        <taxon>Guyanagaster</taxon>
    </lineage>
</organism>
<dbReference type="Proteomes" id="UP000812287">
    <property type="component" value="Unassembled WGS sequence"/>
</dbReference>
<evidence type="ECO:0000313" key="2">
    <source>
        <dbReference type="EMBL" id="KAG7449399.1"/>
    </source>
</evidence>
<keyword evidence="3" id="KW-1185">Reference proteome</keyword>
<evidence type="ECO:0000313" key="3">
    <source>
        <dbReference type="Proteomes" id="UP000812287"/>
    </source>
</evidence>
<feature type="compositionally biased region" description="Polar residues" evidence="1">
    <location>
        <begin position="128"/>
        <end position="158"/>
    </location>
</feature>
<dbReference type="GeneID" id="66104152"/>
<name>A0A9P7VZY4_9AGAR</name>
<feature type="region of interest" description="Disordered" evidence="1">
    <location>
        <begin position="102"/>
        <end position="221"/>
    </location>
</feature>
<feature type="region of interest" description="Disordered" evidence="1">
    <location>
        <begin position="1"/>
        <end position="57"/>
    </location>
</feature>
<feature type="compositionally biased region" description="Polar residues" evidence="1">
    <location>
        <begin position="1"/>
        <end position="29"/>
    </location>
</feature>
<protein>
    <submittedName>
        <fullName evidence="2">Uncharacterized protein</fullName>
    </submittedName>
</protein>
<proteinExistence type="predicted"/>
<dbReference type="AlphaFoldDB" id="A0A9P7VZY4"/>
<gene>
    <name evidence="2" type="ORF">BT62DRAFT_682247</name>
</gene>
<comment type="caution">
    <text evidence="2">The sequence shown here is derived from an EMBL/GenBank/DDBJ whole genome shotgun (WGS) entry which is preliminary data.</text>
</comment>
<dbReference type="RefSeq" id="XP_043042899.1">
    <property type="nucleotide sequence ID" value="XM_043181856.1"/>
</dbReference>
<accession>A0A9P7VZY4</accession>
<reference evidence="2" key="1">
    <citation type="submission" date="2020-11" db="EMBL/GenBank/DDBJ databases">
        <title>Adaptations for nitrogen fixation in a non-lichenized fungal sporocarp promotes dispersal by wood-feeding termites.</title>
        <authorList>
            <consortium name="DOE Joint Genome Institute"/>
            <person name="Koch R.A."/>
            <person name="Yoon G."/>
            <person name="Arayal U."/>
            <person name="Lail K."/>
            <person name="Amirebrahimi M."/>
            <person name="Labutti K."/>
            <person name="Lipzen A."/>
            <person name="Riley R."/>
            <person name="Barry K."/>
            <person name="Henrissat B."/>
            <person name="Grigoriev I.V."/>
            <person name="Herr J.R."/>
            <person name="Aime M.C."/>
        </authorList>
    </citation>
    <scope>NUCLEOTIDE SEQUENCE</scope>
    <source>
        <strain evidence="2">MCA 3950</strain>
    </source>
</reference>
<dbReference type="EMBL" id="MU250528">
    <property type="protein sequence ID" value="KAG7449399.1"/>
    <property type="molecule type" value="Genomic_DNA"/>
</dbReference>
<sequence>MQNGKTVTVGLPSSVSQTGGPTPSNNSGSHPVHPSLPQRPDFAANADSIGLGGPRTTQSQLNLSAATQALAGSNRDVVANIRAIRMANMSAAEMLKAELSGKPDLSLPAKPPATADVPSATLDASRMRSPSSRPTATIMQVDPSLSQDISMESITDVPQTDDDSVVAGTKRKVEEGPDADDDTLPDEEEEDPANDNISSLSFKVNADGSVDQEDTVKYVRA</sequence>
<dbReference type="OrthoDB" id="372487at2759"/>